<feature type="compositionally biased region" description="Basic and acidic residues" evidence="2">
    <location>
        <begin position="18"/>
        <end position="34"/>
    </location>
</feature>
<evidence type="ECO:0000256" key="2">
    <source>
        <dbReference type="SAM" id="MobiDB-lite"/>
    </source>
</evidence>
<proteinExistence type="predicted"/>
<protein>
    <submittedName>
        <fullName evidence="4">Synaptonemal complex central element protein 2</fullName>
    </submittedName>
</protein>
<sequence length="181" mass="20569">MAMEPQPLCPQGDPTLGDVREPPTGEERREEGDRGAAGPRDQLLPLPPPPPPPPEGKTGLCFSSLEASIEHLKKKAEEMIENINVSRQKDHVLMTNFRDSLKIKVWELADKLEERMYRIYDAHNHVIQGRLQELSLKLERIGQLEAELRQVCRSLETVYRDLCARPEAPVSEKQPQKEGAY</sequence>
<dbReference type="Proteomes" id="UP001652624">
    <property type="component" value="Chromosome 23"/>
</dbReference>
<dbReference type="GeneID" id="132535556"/>
<dbReference type="InterPro" id="IPR034609">
    <property type="entry name" value="Syce2"/>
</dbReference>
<feature type="region of interest" description="Disordered" evidence="2">
    <location>
        <begin position="1"/>
        <end position="59"/>
    </location>
</feature>
<evidence type="ECO:0000313" key="4">
    <source>
        <dbReference type="RefSeq" id="XP_060037815.1"/>
    </source>
</evidence>
<keyword evidence="3" id="KW-1185">Reference proteome</keyword>
<name>A0ABM3WMM7_ERIEU</name>
<dbReference type="PANTHER" id="PTHR28398">
    <property type="entry name" value="SYNAPTONEMAL COMPLEX CENTRAL ELEMENT PROTEIN 2"/>
    <property type="match status" value="1"/>
</dbReference>
<organism evidence="3 4">
    <name type="scientific">Erinaceus europaeus</name>
    <name type="common">Western European hedgehog</name>
    <dbReference type="NCBI Taxonomy" id="9365"/>
    <lineage>
        <taxon>Eukaryota</taxon>
        <taxon>Metazoa</taxon>
        <taxon>Chordata</taxon>
        <taxon>Craniata</taxon>
        <taxon>Vertebrata</taxon>
        <taxon>Euteleostomi</taxon>
        <taxon>Mammalia</taxon>
        <taxon>Eutheria</taxon>
        <taxon>Laurasiatheria</taxon>
        <taxon>Eulipotyphla</taxon>
        <taxon>Erinaceidae</taxon>
        <taxon>Erinaceinae</taxon>
        <taxon>Erinaceus</taxon>
    </lineage>
</organism>
<keyword evidence="1" id="KW-0175">Coiled coil</keyword>
<feature type="coiled-coil region" evidence="1">
    <location>
        <begin position="62"/>
        <end position="89"/>
    </location>
</feature>
<reference evidence="4" key="1">
    <citation type="submission" date="2025-08" db="UniProtKB">
        <authorList>
            <consortium name="RefSeq"/>
        </authorList>
    </citation>
    <scope>IDENTIFICATION</scope>
</reference>
<accession>A0ABM3WMM7</accession>
<dbReference type="PANTHER" id="PTHR28398:SF1">
    <property type="entry name" value="SYNAPTONEMAL COMPLEX CENTRAL ELEMENT PROTEIN 2"/>
    <property type="match status" value="1"/>
</dbReference>
<evidence type="ECO:0000256" key="1">
    <source>
        <dbReference type="SAM" id="Coils"/>
    </source>
</evidence>
<gene>
    <name evidence="4" type="primary">SYCE2</name>
</gene>
<evidence type="ECO:0000313" key="3">
    <source>
        <dbReference type="Proteomes" id="UP001652624"/>
    </source>
</evidence>
<feature type="compositionally biased region" description="Pro residues" evidence="2">
    <location>
        <begin position="45"/>
        <end position="55"/>
    </location>
</feature>
<dbReference type="RefSeq" id="XP_060037815.1">
    <property type="nucleotide sequence ID" value="XM_060181832.1"/>
</dbReference>